<accession>A0A1C4YXU9</accession>
<reference evidence="4" key="1">
    <citation type="submission" date="2016-06" db="EMBL/GenBank/DDBJ databases">
        <authorList>
            <person name="Varghese N."/>
            <person name="Submissions Spin"/>
        </authorList>
    </citation>
    <scope>NUCLEOTIDE SEQUENCE [LARGE SCALE GENOMIC DNA]</scope>
    <source>
        <strain evidence="4">DSM 43909</strain>
    </source>
</reference>
<dbReference type="Proteomes" id="UP000198242">
    <property type="component" value="Chromosome I"/>
</dbReference>
<gene>
    <name evidence="3" type="ORF">GA0074695_4851</name>
</gene>
<evidence type="ECO:0000259" key="2">
    <source>
        <dbReference type="Pfam" id="PF01370"/>
    </source>
</evidence>
<keyword evidence="4" id="KW-1185">Reference proteome</keyword>
<evidence type="ECO:0000313" key="3">
    <source>
        <dbReference type="EMBL" id="SCF25563.1"/>
    </source>
</evidence>
<feature type="domain" description="NAD-dependent epimerase/dehydratase" evidence="2">
    <location>
        <begin position="17"/>
        <end position="253"/>
    </location>
</feature>
<dbReference type="AlphaFoldDB" id="A0A1C4YXU9"/>
<dbReference type="InterPro" id="IPR036291">
    <property type="entry name" value="NAD(P)-bd_dom_sf"/>
</dbReference>
<evidence type="ECO:0000256" key="1">
    <source>
        <dbReference type="ARBA" id="ARBA00007637"/>
    </source>
</evidence>
<evidence type="ECO:0000313" key="4">
    <source>
        <dbReference type="Proteomes" id="UP000198242"/>
    </source>
</evidence>
<dbReference type="Gene3D" id="3.40.50.720">
    <property type="entry name" value="NAD(P)-binding Rossmann-like Domain"/>
    <property type="match status" value="1"/>
</dbReference>
<dbReference type="EMBL" id="LT607411">
    <property type="protein sequence ID" value="SCF25563.1"/>
    <property type="molecule type" value="Genomic_DNA"/>
</dbReference>
<dbReference type="SUPFAM" id="SSF51735">
    <property type="entry name" value="NAD(P)-binding Rossmann-fold domains"/>
    <property type="match status" value="1"/>
</dbReference>
<comment type="similarity">
    <text evidence="1">Belongs to the NAD(P)-dependent epimerase/dehydratase family.</text>
</comment>
<sequence length="344" mass="37187">MSMGSDVPSVALSSATVLVTGGAGFIGSHLAERLVSLGAQVVVLDNFRNGSRANLGFPGAESMRVIEGDILDPEVCRQAVTGVDVVFHLACLGVRHSLHSPVENHQVNALGTLNVLEAARAAEVSRLVYVSTSEVYGRALEFPITEETTPWPLTVYGGSKLAGEHYARSYQECWQLPVVCVRPFNNYGPRSHSEGDSGEVIPRFILRALVGQPPVVFGDGRVTRDFLYVQDCAATLARIAESTDLVGEVVNLGYGEELSIGLLAETVLEAVGRADLSPVFEAPRPADVPRLWVDTGKLRKAIDFAPQVPLSEGIGHTVDYFARLLREQPAALERMQTRNWSRPA</sequence>
<dbReference type="Pfam" id="PF01370">
    <property type="entry name" value="Epimerase"/>
    <property type="match status" value="1"/>
</dbReference>
<dbReference type="RefSeq" id="WP_197698279.1">
    <property type="nucleotide sequence ID" value="NZ_LT607411.1"/>
</dbReference>
<protein>
    <submittedName>
        <fullName evidence="3">UDP-glucose 4-epimerase</fullName>
    </submittedName>
</protein>
<name>A0A1C4YXU9_MICVI</name>
<proteinExistence type="inferred from homology"/>
<dbReference type="PANTHER" id="PTHR43000">
    <property type="entry name" value="DTDP-D-GLUCOSE 4,6-DEHYDRATASE-RELATED"/>
    <property type="match status" value="1"/>
</dbReference>
<dbReference type="InterPro" id="IPR001509">
    <property type="entry name" value="Epimerase_deHydtase"/>
</dbReference>
<organism evidence="3 4">
    <name type="scientific">Micromonospora viridifaciens</name>
    <dbReference type="NCBI Taxonomy" id="1881"/>
    <lineage>
        <taxon>Bacteria</taxon>
        <taxon>Bacillati</taxon>
        <taxon>Actinomycetota</taxon>
        <taxon>Actinomycetes</taxon>
        <taxon>Micromonosporales</taxon>
        <taxon>Micromonosporaceae</taxon>
        <taxon>Micromonospora</taxon>
    </lineage>
</organism>